<feature type="compositionally biased region" description="Polar residues" evidence="7">
    <location>
        <begin position="512"/>
        <end position="526"/>
    </location>
</feature>
<evidence type="ECO:0000259" key="9">
    <source>
        <dbReference type="Pfam" id="PF01694"/>
    </source>
</evidence>
<reference evidence="11" key="2">
    <citation type="submission" date="2018-07" db="EMBL/GenBank/DDBJ databases">
        <authorList>
            <person name="Quirk P.G."/>
            <person name="Krulwich T.A."/>
        </authorList>
    </citation>
    <scope>NUCLEOTIDE SEQUENCE</scope>
</reference>
<dbReference type="PANTHER" id="PTHR45965">
    <property type="entry name" value="INACTIVE RHOMBOID PROTEIN"/>
    <property type="match status" value="1"/>
</dbReference>
<feature type="transmembrane region" description="Helical" evidence="8">
    <location>
        <begin position="1149"/>
        <end position="1169"/>
    </location>
</feature>
<organism evidence="10">
    <name type="scientific">Culicoides sonorensis</name>
    <name type="common">Biting midge</name>
    <dbReference type="NCBI Taxonomy" id="179676"/>
    <lineage>
        <taxon>Eukaryota</taxon>
        <taxon>Metazoa</taxon>
        <taxon>Ecdysozoa</taxon>
        <taxon>Arthropoda</taxon>
        <taxon>Hexapoda</taxon>
        <taxon>Insecta</taxon>
        <taxon>Pterygota</taxon>
        <taxon>Neoptera</taxon>
        <taxon>Endopterygota</taxon>
        <taxon>Diptera</taxon>
        <taxon>Nematocera</taxon>
        <taxon>Chironomoidea</taxon>
        <taxon>Ceratopogonidae</taxon>
        <taxon>Ceratopogoninae</taxon>
        <taxon>Culicoides</taxon>
        <taxon>Monoculicoides</taxon>
    </lineage>
</organism>
<dbReference type="PANTHER" id="PTHR45965:SF3">
    <property type="entry name" value="INACTIVE RHOMBOID PROTEIN 1"/>
    <property type="match status" value="1"/>
</dbReference>
<dbReference type="InterPro" id="IPR051512">
    <property type="entry name" value="Inactive_Rhomboid"/>
</dbReference>
<dbReference type="SUPFAM" id="SSF144091">
    <property type="entry name" value="Rhomboid-like"/>
    <property type="match status" value="1"/>
</dbReference>
<dbReference type="FunFam" id="1.20.1540.10:FF:000032">
    <property type="entry name" value="inactive rhomboid protein 1"/>
    <property type="match status" value="1"/>
</dbReference>
<sequence>MSSEDGGPSSTTYQKQTQTSAGGPISSGMNSSTRKRSNGSHYSNSSSSSHQQAHNSQHYKENLVDRNPNICSNGDYMTNEELHHHHHQLGSNYNSNASPSRYYSSNNDTYILGNRLSTVSQEKYDENLTCCLPPPSPAPTSDRFILGMPSPSPSSHYQDRYTLHHRIMSPSSRYSRSSIPDRYRDMPPKSTDRLVTPVHYLANSTPMASNDNFAYLTSTVHTPVKRYIPTPPTPEAESDNMSQCSSSGYHLPGPTTPHISIQSSSSQQQQQQVPKLTQPNNAYAYRLKCCPNPNEMQPGNTISPRATPPILSTVDTGDHYATPACVKHMKTQVNGSATLGRMPRQQLCSVNMARAPSVEYIGNNGSRVLTPVSFVSEPGNANCLHCSTLRRTTGIHQTTQTTGPISPTTQPLSLPPNSSQMSTDDLCDAKQMMRNNLPPSNSLSFQSITSQQKSKQPQQLQQIPSQQQQQQQHQQQQQNQLAQLQQQVAAQAQQLQAVASQVAATPLSPIQQQMLQPSPQSNQSLTPQDQQPMIQQQNMGNQRSLVIQHQYRESPSSTMSSMTTLQRAGVQQRQPSDRQRSLHKQKIKDYIKRETQRFFGVYTAGEEDELVKWSGRFNRLAMRRFGRLKEDNEENSINHNRRLRQGPADRPDILPEQSTDETATNSSYTDENLGIRTGTLFYRKASVPKMMWNGLSYVVRSLSTKRVKAPKQYSRSFAPAQIHSVNDDSDLCEGLTPIQDDEVFFDILNTNNGRGANGPVQYMSERVNGWRIKSTEANPNVRPGLRGTRISFRLLDGVLDNSRRPIAHEIKYHRHIILDDRYDHRPFFTYWINTVHVLIMILTLVCYGIGPIGFGVEQKTGQVLVTSLSLQQVTHAEYRNMWIGPRDLDLVHLGAKFAACMRKDHKILQVMAKTRRQERETACCIRNDDSGCVQSSQADCSVRGLWPTSISTWKKWSAGDSGPGGRISGSVCGLDPKYCDAPASIAPYEWPDDITKWPICRKTNSFSQRFRFKDHTAEHMVCEVIGHPCCISIYGDCRITTKEYCDFVHGYFHEEASLCSQISCLNDVCGMFPFMATDIPDQFYRLLTSLLLHAGILHVAITVAFQHIFLADLERLIGPLRTAIIYIGSGIAGNLTSSLLVPYKTEVGPLSSLAGVTSSLCVMLTFYYWKKLKKPHIALVKLLLITIALFGLGTLPWQQNFASLIAGSIFGMILTLTIVPFLSIAKFNRKSKINLIWTCLILHLTIYTTMLIIFYVFPNLFSSLEFTASEDLNADNNFNIFGGGGTGGATAIARSSNVLVHQQVTSSSASSSAVASGSDTLIGLNHHNIGNNNINNYNNIFNKINYNNYSHYINNMNMIKNSNNYISNDFKFYIEL</sequence>
<evidence type="ECO:0000256" key="7">
    <source>
        <dbReference type="SAM" id="MobiDB-lite"/>
    </source>
</evidence>
<feature type="compositionally biased region" description="Polar residues" evidence="7">
    <location>
        <begin position="656"/>
        <end position="670"/>
    </location>
</feature>
<feature type="compositionally biased region" description="Polar residues" evidence="7">
    <location>
        <begin position="433"/>
        <end position="449"/>
    </location>
</feature>
<gene>
    <name evidence="10" type="primary">CSON008620</name>
</gene>
<evidence type="ECO:0000256" key="6">
    <source>
        <dbReference type="ARBA" id="ARBA00023136"/>
    </source>
</evidence>
<evidence type="ECO:0000256" key="5">
    <source>
        <dbReference type="ARBA" id="ARBA00022989"/>
    </source>
</evidence>
<dbReference type="InterPro" id="IPR022764">
    <property type="entry name" value="Peptidase_S54_rhomboid_dom"/>
</dbReference>
<feature type="region of interest" description="Disordered" evidence="7">
    <location>
        <begin position="1"/>
        <end position="77"/>
    </location>
</feature>
<evidence type="ECO:0000256" key="4">
    <source>
        <dbReference type="ARBA" id="ARBA00022824"/>
    </source>
</evidence>
<feature type="transmembrane region" description="Helical" evidence="8">
    <location>
        <begin position="1201"/>
        <end position="1223"/>
    </location>
</feature>
<feature type="region of interest" description="Disordered" evidence="7">
    <location>
        <begin position="512"/>
        <end position="532"/>
    </location>
</feature>
<dbReference type="OMA" id="WVNTTQI"/>
<feature type="transmembrane region" description="Helical" evidence="8">
    <location>
        <begin position="1176"/>
        <end position="1195"/>
    </location>
</feature>
<keyword evidence="5 8" id="KW-1133">Transmembrane helix</keyword>
<evidence type="ECO:0000313" key="10">
    <source>
        <dbReference type="EMBL" id="SSX02902.1"/>
    </source>
</evidence>
<feature type="region of interest" description="Disordered" evidence="7">
    <location>
        <begin position="636"/>
        <end position="670"/>
    </location>
</feature>
<evidence type="ECO:0000313" key="11">
    <source>
        <dbReference type="EMBL" id="SSX23269.1"/>
    </source>
</evidence>
<dbReference type="GO" id="GO:0042058">
    <property type="term" value="P:regulation of epidermal growth factor receptor signaling pathway"/>
    <property type="evidence" value="ECO:0007669"/>
    <property type="project" value="TreeGrafter"/>
</dbReference>
<feature type="region of interest" description="Disordered" evidence="7">
    <location>
        <begin position="227"/>
        <end position="272"/>
    </location>
</feature>
<feature type="compositionally biased region" description="Low complexity" evidence="7">
    <location>
        <begin position="450"/>
        <end position="471"/>
    </location>
</feature>
<evidence type="ECO:0000256" key="3">
    <source>
        <dbReference type="ARBA" id="ARBA00022692"/>
    </source>
</evidence>
<feature type="compositionally biased region" description="Polar residues" evidence="7">
    <location>
        <begin position="239"/>
        <end position="248"/>
    </location>
</feature>
<keyword evidence="6 8" id="KW-0472">Membrane</keyword>
<keyword evidence="3 8" id="KW-0812">Transmembrane</keyword>
<evidence type="ECO:0000256" key="8">
    <source>
        <dbReference type="SAM" id="Phobius"/>
    </source>
</evidence>
<dbReference type="GO" id="GO:0050708">
    <property type="term" value="P:regulation of protein secretion"/>
    <property type="evidence" value="ECO:0007669"/>
    <property type="project" value="TreeGrafter"/>
</dbReference>
<dbReference type="InterPro" id="IPR035952">
    <property type="entry name" value="Rhomboid-like_sf"/>
</dbReference>
<dbReference type="GO" id="GO:0005789">
    <property type="term" value="C:endoplasmic reticulum membrane"/>
    <property type="evidence" value="ECO:0007669"/>
    <property type="project" value="UniProtKB-SubCell"/>
</dbReference>
<dbReference type="GO" id="GO:0004252">
    <property type="term" value="F:serine-type endopeptidase activity"/>
    <property type="evidence" value="ECO:0007669"/>
    <property type="project" value="InterPro"/>
</dbReference>
<evidence type="ECO:0000256" key="1">
    <source>
        <dbReference type="ARBA" id="ARBA00004477"/>
    </source>
</evidence>
<feature type="compositionally biased region" description="Low complexity" evidence="7">
    <location>
        <begin position="395"/>
        <end position="411"/>
    </location>
</feature>
<feature type="compositionally biased region" description="Low complexity" evidence="7">
    <location>
        <begin position="39"/>
        <end position="56"/>
    </location>
</feature>
<dbReference type="EMBL" id="UFQS01000326">
    <property type="protein sequence ID" value="SSX02902.1"/>
    <property type="molecule type" value="Genomic_DNA"/>
</dbReference>
<feature type="domain" description="Peptidase S54 rhomboid" evidence="9">
    <location>
        <begin position="1081"/>
        <end position="1219"/>
    </location>
</feature>
<proteinExistence type="inferred from homology"/>
<feature type="region of interest" description="Disordered" evidence="7">
    <location>
        <begin position="171"/>
        <end position="191"/>
    </location>
</feature>
<feature type="compositionally biased region" description="Low complexity" evidence="7">
    <location>
        <begin position="259"/>
        <end position="272"/>
    </location>
</feature>
<keyword evidence="4" id="KW-0256">Endoplasmic reticulum</keyword>
<feature type="transmembrane region" description="Helical" evidence="8">
    <location>
        <begin position="1235"/>
        <end position="1257"/>
    </location>
</feature>
<protein>
    <submittedName>
        <fullName evidence="10">CSON008620 protein</fullName>
    </submittedName>
</protein>
<dbReference type="EMBL" id="UFQT01000326">
    <property type="protein sequence ID" value="SSX23269.1"/>
    <property type="molecule type" value="Genomic_DNA"/>
</dbReference>
<feature type="transmembrane region" description="Helical" evidence="8">
    <location>
        <begin position="1090"/>
        <end position="1111"/>
    </location>
</feature>
<comment type="similarity">
    <text evidence="2">Belongs to the peptidase S54 family.</text>
</comment>
<evidence type="ECO:0000256" key="2">
    <source>
        <dbReference type="ARBA" id="ARBA00009045"/>
    </source>
</evidence>
<accession>A0A336KG64</accession>
<dbReference type="VEuPathDB" id="VectorBase:CSON008620"/>
<feature type="compositionally biased region" description="Low complexity" evidence="7">
    <location>
        <begin position="9"/>
        <end position="20"/>
    </location>
</feature>
<dbReference type="Gene3D" id="1.20.1540.10">
    <property type="entry name" value="Rhomboid-like"/>
    <property type="match status" value="1"/>
</dbReference>
<comment type="subcellular location">
    <subcellularLocation>
        <location evidence="1">Endoplasmic reticulum membrane</location>
        <topology evidence="1">Multi-pass membrane protein</topology>
    </subcellularLocation>
</comment>
<feature type="compositionally biased region" description="Basic and acidic residues" evidence="7">
    <location>
        <begin position="179"/>
        <end position="191"/>
    </location>
</feature>
<name>A0A336KG64_CULSO</name>
<feature type="region of interest" description="Disordered" evidence="7">
    <location>
        <begin position="395"/>
        <end position="471"/>
    </location>
</feature>
<dbReference type="Pfam" id="PF01694">
    <property type="entry name" value="Rhomboid"/>
    <property type="match status" value="1"/>
</dbReference>
<reference evidence="10" key="1">
    <citation type="submission" date="2018-04" db="EMBL/GenBank/DDBJ databases">
        <authorList>
            <person name="Go L.Y."/>
            <person name="Mitchell J.A."/>
        </authorList>
    </citation>
    <scope>NUCLEOTIDE SEQUENCE</scope>
    <source>
        <tissue evidence="10">Whole organism</tissue>
    </source>
</reference>